<comment type="caution">
    <text evidence="8">The sequence shown here is derived from an EMBL/GenBank/DDBJ whole genome shotgun (WGS) entry which is preliminary data.</text>
</comment>
<keyword evidence="9" id="KW-1185">Reference proteome</keyword>
<evidence type="ECO:0000256" key="4">
    <source>
        <dbReference type="ARBA" id="ARBA00022989"/>
    </source>
</evidence>
<evidence type="ECO:0000256" key="3">
    <source>
        <dbReference type="ARBA" id="ARBA00022692"/>
    </source>
</evidence>
<evidence type="ECO:0000256" key="2">
    <source>
        <dbReference type="ARBA" id="ARBA00022475"/>
    </source>
</evidence>
<keyword evidence="3 6" id="KW-0812">Transmembrane</keyword>
<name>A0A848GCF7_9RHOO</name>
<dbReference type="Proteomes" id="UP000580043">
    <property type="component" value="Unassembled WGS sequence"/>
</dbReference>
<dbReference type="InterPro" id="IPR050545">
    <property type="entry name" value="Mycobact_MmpL"/>
</dbReference>
<dbReference type="GO" id="GO:0005886">
    <property type="term" value="C:plasma membrane"/>
    <property type="evidence" value="ECO:0007669"/>
    <property type="project" value="UniProtKB-SubCell"/>
</dbReference>
<reference evidence="8 9" key="1">
    <citation type="submission" date="2020-04" db="EMBL/GenBank/DDBJ databases">
        <title>Zoogloea sp. G-4-1-14 isolated from soil.</title>
        <authorList>
            <person name="Dahal R.H."/>
        </authorList>
    </citation>
    <scope>NUCLEOTIDE SEQUENCE [LARGE SCALE GENOMIC DNA]</scope>
    <source>
        <strain evidence="8 9">G-4-1-14</strain>
    </source>
</reference>
<evidence type="ECO:0000256" key="5">
    <source>
        <dbReference type="ARBA" id="ARBA00023136"/>
    </source>
</evidence>
<evidence type="ECO:0000256" key="1">
    <source>
        <dbReference type="ARBA" id="ARBA00004651"/>
    </source>
</evidence>
<dbReference type="AlphaFoldDB" id="A0A848GCF7"/>
<feature type="transmembrane region" description="Helical" evidence="6">
    <location>
        <begin position="231"/>
        <end position="250"/>
    </location>
</feature>
<feature type="transmembrane region" description="Helical" evidence="6">
    <location>
        <begin position="642"/>
        <end position="660"/>
    </location>
</feature>
<evidence type="ECO:0000256" key="6">
    <source>
        <dbReference type="SAM" id="Phobius"/>
    </source>
</evidence>
<dbReference type="InterPro" id="IPR000731">
    <property type="entry name" value="SSD"/>
</dbReference>
<feature type="transmembrane region" description="Helical" evidence="6">
    <location>
        <begin position="666"/>
        <end position="691"/>
    </location>
</feature>
<comment type="subcellular location">
    <subcellularLocation>
        <location evidence="1">Cell membrane</location>
        <topology evidence="1">Multi-pass membrane protein</topology>
    </subcellularLocation>
</comment>
<dbReference type="GO" id="GO:0022857">
    <property type="term" value="F:transmembrane transporter activity"/>
    <property type="evidence" value="ECO:0007669"/>
    <property type="project" value="InterPro"/>
</dbReference>
<feature type="domain" description="SSD" evidence="7">
    <location>
        <begin position="652"/>
        <end position="769"/>
    </location>
</feature>
<dbReference type="InterPro" id="IPR001036">
    <property type="entry name" value="Acrflvin-R"/>
</dbReference>
<dbReference type="PRINTS" id="PR00702">
    <property type="entry name" value="ACRIFLAVINRP"/>
</dbReference>
<feature type="domain" description="SSD" evidence="7">
    <location>
        <begin position="223"/>
        <end position="382"/>
    </location>
</feature>
<dbReference type="InterPro" id="IPR004869">
    <property type="entry name" value="MMPL_dom"/>
</dbReference>
<feature type="transmembrane region" description="Helical" evidence="6">
    <location>
        <begin position="619"/>
        <end position="637"/>
    </location>
</feature>
<dbReference type="SUPFAM" id="SSF82866">
    <property type="entry name" value="Multidrug efflux transporter AcrB transmembrane domain"/>
    <property type="match status" value="2"/>
</dbReference>
<keyword evidence="4 6" id="KW-1133">Transmembrane helix</keyword>
<dbReference type="PROSITE" id="PS50156">
    <property type="entry name" value="SSD"/>
    <property type="match status" value="2"/>
</dbReference>
<keyword evidence="2" id="KW-1003">Cell membrane</keyword>
<dbReference type="EMBL" id="JABBGA010000029">
    <property type="protein sequence ID" value="NML28535.1"/>
    <property type="molecule type" value="Genomic_DNA"/>
</dbReference>
<accession>A0A848GCF7</accession>
<evidence type="ECO:0000313" key="8">
    <source>
        <dbReference type="EMBL" id="NML28535.1"/>
    </source>
</evidence>
<evidence type="ECO:0000313" key="9">
    <source>
        <dbReference type="Proteomes" id="UP000580043"/>
    </source>
</evidence>
<feature type="transmembrane region" description="Helical" evidence="6">
    <location>
        <begin position="365"/>
        <end position="385"/>
    </location>
</feature>
<feature type="transmembrane region" description="Helical" evidence="6">
    <location>
        <begin position="257"/>
        <end position="281"/>
    </location>
</feature>
<gene>
    <name evidence="8" type="ORF">HHL15_22495</name>
</gene>
<feature type="transmembrane region" description="Helical" evidence="6">
    <location>
        <begin position="417"/>
        <end position="435"/>
    </location>
</feature>
<evidence type="ECO:0000259" key="7">
    <source>
        <dbReference type="PROSITE" id="PS50156"/>
    </source>
</evidence>
<protein>
    <submittedName>
        <fullName evidence="8">MMPL family transporter</fullName>
    </submittedName>
</protein>
<feature type="transmembrane region" description="Helical" evidence="6">
    <location>
        <begin position="712"/>
        <end position="735"/>
    </location>
</feature>
<dbReference type="RefSeq" id="WP_169148063.1">
    <property type="nucleotide sequence ID" value="NZ_JABBGA010000029.1"/>
</dbReference>
<dbReference type="Gene3D" id="1.20.1640.10">
    <property type="entry name" value="Multidrug efflux transporter AcrB transmembrane domain"/>
    <property type="match status" value="2"/>
</dbReference>
<feature type="transmembrane region" description="Helical" evidence="6">
    <location>
        <begin position="287"/>
        <end position="308"/>
    </location>
</feature>
<dbReference type="Pfam" id="PF03176">
    <property type="entry name" value="MMPL"/>
    <property type="match status" value="2"/>
</dbReference>
<feature type="transmembrane region" description="Helical" evidence="6">
    <location>
        <begin position="328"/>
        <end position="353"/>
    </location>
</feature>
<dbReference type="PANTHER" id="PTHR33406:SF10">
    <property type="entry name" value="SSD DOMAIN-CONTAINING PROTEIN"/>
    <property type="match status" value="1"/>
</dbReference>
<sequence length="787" mass="86017">MIEKLVIGLQRFFFGNRLLTLGVLLAFTALMGVFAAQLKMSAGFDKQLPQDHEYIQTFNQYRDVLFGANRIIVVVEAKKGDIWNEKALTKLYDVTQALFFMPGVDRRTVTSLWTPNTRAVQITEEGMKAEDVIGGDVTVKSLTPDNIAGIRERAVIGGFIGSLVANDGSGAMVVAELADPDPATGKRLDYFEFSKRLEDEVRSKFADADTNVRIIGFAKQMGDISEGATSVVEFFALAFLLTAAAVYWYTRSWVLTFLPLASSLVSVVWQFGTITLLGFGLDPLAVLVPFLVFAIGVSHGIQQVNYIAKEVINGADGFTAATRIFTGLLVPGTLALITAFVGFATLVLVPIPMIRELAITASVGVAYKIVTNLIMLPVLASFFSFDKNFVARASKVEEMRNRLMAGLGVHIANPRNAFIGTAVCLVLLVVSVWQSQGRHVGHVLPGAPELHNDSRYNQDVEAVVSRFGLGLDMLTVVVETPKDGCYKHEIMAYADRLTWYLTNVPGVLSTQSLPTLTKLAASGVNEGNPKWASLPQEELTLGEAVRQVPEGLRLYNADCTLLPVNLYLTDHKASTIKEVVAAVKTYRDANPFPGVTVRLASGNAGVQAATNEVVEHSELPMMLYVYATILILVFLVYRDWRAMIACCVPLTLATFLGYWFMKSLNIGLTVATLPVMVLAVGIGVDYAFYIYNRLQMHLSHGEDIVTAFKQALREVGVATVFTAVTLSIGVATWSFSALKFQADMGMLLTFMFMVNMIMAITLLPALAVMIDVLIPRRGPVKAPLMMH</sequence>
<feature type="transmembrane region" description="Helical" evidence="6">
    <location>
        <begin position="747"/>
        <end position="774"/>
    </location>
</feature>
<organism evidence="8 9">
    <name type="scientific">Zoogloea dura</name>
    <dbReference type="NCBI Taxonomy" id="2728840"/>
    <lineage>
        <taxon>Bacteria</taxon>
        <taxon>Pseudomonadati</taxon>
        <taxon>Pseudomonadota</taxon>
        <taxon>Betaproteobacteria</taxon>
        <taxon>Rhodocyclales</taxon>
        <taxon>Zoogloeaceae</taxon>
        <taxon>Zoogloea</taxon>
    </lineage>
</organism>
<keyword evidence="5 6" id="KW-0472">Membrane</keyword>
<proteinExistence type="predicted"/>
<dbReference type="PANTHER" id="PTHR33406">
    <property type="entry name" value="MEMBRANE PROTEIN MJ1562-RELATED"/>
    <property type="match status" value="1"/>
</dbReference>